<name>A0A9X0QVZ8_9PROT</name>
<reference evidence="2" key="1">
    <citation type="submission" date="2020-08" db="EMBL/GenBank/DDBJ databases">
        <authorList>
            <person name="Hu Y."/>
            <person name="Nguyen S.V."/>
            <person name="Li F."/>
            <person name="Fanning S."/>
        </authorList>
    </citation>
    <scope>NUCLEOTIDE SEQUENCE</scope>
    <source>
        <strain evidence="2">SYSU D8009</strain>
    </source>
</reference>
<dbReference type="RefSeq" id="WP_186769271.1">
    <property type="nucleotide sequence ID" value="NZ_JACOMF010000003.1"/>
</dbReference>
<evidence type="ECO:0000313" key="3">
    <source>
        <dbReference type="Proteomes" id="UP000600101"/>
    </source>
</evidence>
<keyword evidence="3" id="KW-1185">Reference proteome</keyword>
<dbReference type="Gene3D" id="3.40.50.1820">
    <property type="entry name" value="alpha/beta hydrolase"/>
    <property type="match status" value="1"/>
</dbReference>
<feature type="signal peptide" evidence="1">
    <location>
        <begin position="1"/>
        <end position="25"/>
    </location>
</feature>
<dbReference type="Proteomes" id="UP000600101">
    <property type="component" value="Unassembled WGS sequence"/>
</dbReference>
<dbReference type="SUPFAM" id="SSF53474">
    <property type="entry name" value="alpha/beta-Hydrolases"/>
    <property type="match status" value="1"/>
</dbReference>
<dbReference type="AlphaFoldDB" id="A0A9X0QVZ8"/>
<evidence type="ECO:0000256" key="1">
    <source>
        <dbReference type="SAM" id="SignalP"/>
    </source>
</evidence>
<proteinExistence type="predicted"/>
<evidence type="ECO:0008006" key="4">
    <source>
        <dbReference type="Google" id="ProtNLM"/>
    </source>
</evidence>
<accession>A0A9X0QVZ8</accession>
<keyword evidence="1" id="KW-0732">Signal</keyword>
<comment type="caution">
    <text evidence="2">The sequence shown here is derived from an EMBL/GenBank/DDBJ whole genome shotgun (WGS) entry which is preliminary data.</text>
</comment>
<feature type="chain" id="PRO_5040786635" description="Dienelactone hydrolase domain-containing protein" evidence="1">
    <location>
        <begin position="26"/>
        <end position="254"/>
    </location>
</feature>
<evidence type="ECO:0000313" key="2">
    <source>
        <dbReference type="EMBL" id="MBC4014505.1"/>
    </source>
</evidence>
<dbReference type="EMBL" id="JACOMF010000003">
    <property type="protein sequence ID" value="MBC4014505.1"/>
    <property type="molecule type" value="Genomic_DNA"/>
</dbReference>
<organism evidence="2 3">
    <name type="scientific">Siccirubricoccus deserti</name>
    <dbReference type="NCBI Taxonomy" id="2013562"/>
    <lineage>
        <taxon>Bacteria</taxon>
        <taxon>Pseudomonadati</taxon>
        <taxon>Pseudomonadota</taxon>
        <taxon>Alphaproteobacteria</taxon>
        <taxon>Acetobacterales</taxon>
        <taxon>Roseomonadaceae</taxon>
        <taxon>Siccirubricoccus</taxon>
    </lineage>
</organism>
<gene>
    <name evidence="2" type="ORF">H7965_04130</name>
</gene>
<dbReference type="InterPro" id="IPR029058">
    <property type="entry name" value="AB_hydrolase_fold"/>
</dbReference>
<protein>
    <recommendedName>
        <fullName evidence="4">Dienelactone hydrolase domain-containing protein</fullName>
    </recommendedName>
</protein>
<sequence length="254" mass="25227">MLRRLATALRAGALTAALLPGLGLAGEPPDTEVLPRPEAVQAPGVSGLLSLPPPMARGAARALPAVLVLHDALGPDSRSEPYVEQLLGAGIAVLDVRAEAPDALARMAAVELLLADARIDSRRLGVLGFGAGAVTAAASPLPARALLYPGCASLPPAGPIPGAVLLAHGDTDAANPGAACAAAAEALAAGGARVRRVEYAGAGYAWDRPAFAIGERALVPAPGGDGRVLVRPWPALAEMASAQVAGFFAAALAP</sequence>